<dbReference type="PANTHER" id="PTHR21022">
    <property type="entry name" value="PREPHENATE DEHYDRATASE P PROTEIN"/>
    <property type="match status" value="1"/>
</dbReference>
<dbReference type="Gene3D" id="3.30.70.260">
    <property type="match status" value="1"/>
</dbReference>
<protein>
    <recommendedName>
        <fullName evidence="3">Prephenate dehydratase</fullName>
        <ecNumber evidence="2">4.2.1.51</ecNumber>
    </recommendedName>
</protein>
<evidence type="ECO:0000256" key="1">
    <source>
        <dbReference type="ARBA" id="ARBA00004741"/>
    </source>
</evidence>
<dbReference type="AlphaFoldDB" id="A0A1M4XBJ1"/>
<keyword evidence="6" id="KW-0584">Phenylalanine biosynthesis</keyword>
<proteinExistence type="predicted"/>
<organism evidence="11 12">
    <name type="scientific">Alkalibacter saccharofermentans DSM 14828</name>
    <dbReference type="NCBI Taxonomy" id="1120975"/>
    <lineage>
        <taxon>Bacteria</taxon>
        <taxon>Bacillati</taxon>
        <taxon>Bacillota</taxon>
        <taxon>Clostridia</taxon>
        <taxon>Eubacteriales</taxon>
        <taxon>Eubacteriaceae</taxon>
        <taxon>Alkalibacter</taxon>
    </lineage>
</organism>
<dbReference type="EC" id="4.2.1.51" evidence="2"/>
<dbReference type="GO" id="GO:0009094">
    <property type="term" value="P:L-phenylalanine biosynthetic process"/>
    <property type="evidence" value="ECO:0007669"/>
    <property type="project" value="UniProtKB-UniPathway"/>
</dbReference>
<dbReference type="Pfam" id="PF01842">
    <property type="entry name" value="ACT"/>
    <property type="match status" value="1"/>
</dbReference>
<evidence type="ECO:0000256" key="4">
    <source>
        <dbReference type="ARBA" id="ARBA00022605"/>
    </source>
</evidence>
<feature type="domain" description="ACT" evidence="10">
    <location>
        <begin position="194"/>
        <end position="271"/>
    </location>
</feature>
<name>A0A1M4XBJ1_9FIRM</name>
<keyword evidence="12" id="KW-1185">Reference proteome</keyword>
<evidence type="ECO:0000313" key="11">
    <source>
        <dbReference type="EMBL" id="SHE90919.1"/>
    </source>
</evidence>
<comment type="catalytic activity">
    <reaction evidence="8">
        <text>prephenate + H(+) = 3-phenylpyruvate + CO2 + H2O</text>
        <dbReference type="Rhea" id="RHEA:21648"/>
        <dbReference type="ChEBI" id="CHEBI:15377"/>
        <dbReference type="ChEBI" id="CHEBI:15378"/>
        <dbReference type="ChEBI" id="CHEBI:16526"/>
        <dbReference type="ChEBI" id="CHEBI:18005"/>
        <dbReference type="ChEBI" id="CHEBI:29934"/>
        <dbReference type="EC" id="4.2.1.51"/>
    </reaction>
</comment>
<dbReference type="CDD" id="cd04905">
    <property type="entry name" value="ACT_CM-PDT"/>
    <property type="match status" value="1"/>
</dbReference>
<dbReference type="STRING" id="1120975.SAMN02746064_01464"/>
<dbReference type="PROSITE" id="PS51171">
    <property type="entry name" value="PREPHENATE_DEHYDR_3"/>
    <property type="match status" value="1"/>
</dbReference>
<dbReference type="CDD" id="cd13631">
    <property type="entry name" value="PBP2_Ct-PDT_like"/>
    <property type="match status" value="1"/>
</dbReference>
<dbReference type="PANTHER" id="PTHR21022:SF19">
    <property type="entry name" value="PREPHENATE DEHYDRATASE-RELATED"/>
    <property type="match status" value="1"/>
</dbReference>
<dbReference type="SUPFAM" id="SSF55021">
    <property type="entry name" value="ACT-like"/>
    <property type="match status" value="1"/>
</dbReference>
<evidence type="ECO:0000256" key="3">
    <source>
        <dbReference type="ARBA" id="ARBA00021872"/>
    </source>
</evidence>
<dbReference type="InterPro" id="IPR002912">
    <property type="entry name" value="ACT_dom"/>
</dbReference>
<gene>
    <name evidence="11" type="ORF">SAMN02746064_01464</name>
</gene>
<evidence type="ECO:0000256" key="6">
    <source>
        <dbReference type="ARBA" id="ARBA00023222"/>
    </source>
</evidence>
<dbReference type="SUPFAM" id="SSF53850">
    <property type="entry name" value="Periplasmic binding protein-like II"/>
    <property type="match status" value="1"/>
</dbReference>
<evidence type="ECO:0000256" key="7">
    <source>
        <dbReference type="ARBA" id="ARBA00023239"/>
    </source>
</evidence>
<dbReference type="Pfam" id="PF00800">
    <property type="entry name" value="PDT"/>
    <property type="match status" value="1"/>
</dbReference>
<keyword evidence="4" id="KW-0028">Amino-acid biosynthesis</keyword>
<evidence type="ECO:0000313" key="12">
    <source>
        <dbReference type="Proteomes" id="UP000184251"/>
    </source>
</evidence>
<evidence type="ECO:0000256" key="5">
    <source>
        <dbReference type="ARBA" id="ARBA00023141"/>
    </source>
</evidence>
<evidence type="ECO:0000259" key="10">
    <source>
        <dbReference type="PROSITE" id="PS51671"/>
    </source>
</evidence>
<evidence type="ECO:0000256" key="8">
    <source>
        <dbReference type="ARBA" id="ARBA00047848"/>
    </source>
</evidence>
<dbReference type="GO" id="GO:0004664">
    <property type="term" value="F:prephenate dehydratase activity"/>
    <property type="evidence" value="ECO:0007669"/>
    <property type="project" value="UniProtKB-EC"/>
</dbReference>
<feature type="domain" description="Prephenate dehydratase" evidence="9">
    <location>
        <begin position="6"/>
        <end position="182"/>
    </location>
</feature>
<evidence type="ECO:0000259" key="9">
    <source>
        <dbReference type="PROSITE" id="PS51171"/>
    </source>
</evidence>
<keyword evidence="7" id="KW-0456">Lyase</keyword>
<sequence length="277" mass="30560">MMKKLKIAYQGVPGSYSYQAMHEHFGENIESINKPLFGDVFETVENGDVDFGIIPFENSTTGGVYEVFDLLVSSTALIVGERCIEVKHNLLGIKGSSIDDIKTVYSHQQALDQCSRFIRGRGLSPIPTTNTAISAKLVKDKQDKSCAAIGSEMAGKLYDLEVLATGINNYFNNITKFIIIGTNPVMSDDKDKISLYFTTPHKPGALYSSLGIFAKNDINLLKLISRPTRNTPWAYSYFVDVEGNLGAKNVTAALKELEDLCPKFKILGNYKAHNIDV</sequence>
<dbReference type="PROSITE" id="PS51671">
    <property type="entry name" value="ACT"/>
    <property type="match status" value="1"/>
</dbReference>
<dbReference type="InterPro" id="IPR001086">
    <property type="entry name" value="Preph_deHydtase"/>
</dbReference>
<dbReference type="GO" id="GO:0005737">
    <property type="term" value="C:cytoplasm"/>
    <property type="evidence" value="ECO:0007669"/>
    <property type="project" value="TreeGrafter"/>
</dbReference>
<keyword evidence="5" id="KW-0057">Aromatic amino acid biosynthesis</keyword>
<dbReference type="UniPathway" id="UPA00121">
    <property type="reaction ID" value="UER00345"/>
</dbReference>
<accession>A0A1M4XBJ1</accession>
<dbReference type="Gene3D" id="3.40.190.10">
    <property type="entry name" value="Periplasmic binding protein-like II"/>
    <property type="match status" value="2"/>
</dbReference>
<reference evidence="11 12" key="1">
    <citation type="submission" date="2016-11" db="EMBL/GenBank/DDBJ databases">
        <authorList>
            <person name="Jaros S."/>
            <person name="Januszkiewicz K."/>
            <person name="Wedrychowicz H."/>
        </authorList>
    </citation>
    <scope>NUCLEOTIDE SEQUENCE [LARGE SCALE GENOMIC DNA]</scope>
    <source>
        <strain evidence="11 12">DSM 14828</strain>
    </source>
</reference>
<comment type="pathway">
    <text evidence="1">Amino-acid biosynthesis; L-phenylalanine biosynthesis; phenylpyruvate from prephenate: step 1/1.</text>
</comment>
<dbReference type="EMBL" id="FQTU01000009">
    <property type="protein sequence ID" value="SHE90919.1"/>
    <property type="molecule type" value="Genomic_DNA"/>
</dbReference>
<dbReference type="InterPro" id="IPR045865">
    <property type="entry name" value="ACT-like_dom_sf"/>
</dbReference>
<evidence type="ECO:0000256" key="2">
    <source>
        <dbReference type="ARBA" id="ARBA00013147"/>
    </source>
</evidence>
<dbReference type="Proteomes" id="UP000184251">
    <property type="component" value="Unassembled WGS sequence"/>
</dbReference>